<reference evidence="2 3" key="1">
    <citation type="submission" date="2018-06" db="EMBL/GenBank/DDBJ databases">
        <title>Genomic Encyclopedia of Type Strains, Phase I: the one thousand microbial genomes (KMG-I) project.</title>
        <authorList>
            <person name="Kyrpides N."/>
        </authorList>
    </citation>
    <scope>NUCLEOTIDE SEQUENCE [LARGE SCALE GENOMIC DNA]</scope>
    <source>
        <strain evidence="2 3">DSM 19573</strain>
    </source>
</reference>
<dbReference type="AlphaFoldDB" id="A0A318XLH7"/>
<feature type="domain" description="HNH nuclease" evidence="1">
    <location>
        <begin position="6"/>
        <end position="66"/>
    </location>
</feature>
<accession>A0A318XLH7</accession>
<organism evidence="2 3">
    <name type="scientific">Ruminiclostridium sufflavum DSM 19573</name>
    <dbReference type="NCBI Taxonomy" id="1121337"/>
    <lineage>
        <taxon>Bacteria</taxon>
        <taxon>Bacillati</taxon>
        <taxon>Bacillota</taxon>
        <taxon>Clostridia</taxon>
        <taxon>Eubacteriales</taxon>
        <taxon>Oscillospiraceae</taxon>
        <taxon>Ruminiclostridium</taxon>
    </lineage>
</organism>
<dbReference type="GO" id="GO:0004519">
    <property type="term" value="F:endonuclease activity"/>
    <property type="evidence" value="ECO:0007669"/>
    <property type="project" value="UniProtKB-KW"/>
</dbReference>
<keyword evidence="3" id="KW-1185">Reference proteome</keyword>
<dbReference type="RefSeq" id="WP_165835513.1">
    <property type="nucleotide sequence ID" value="NZ_QKMR01000006.1"/>
</dbReference>
<dbReference type="Pfam" id="PF01844">
    <property type="entry name" value="HNH"/>
    <property type="match status" value="1"/>
</dbReference>
<sequence length="120" mass="14281">MAIKKSDRQKIYEKYNGHCAYCGKEIALKDMQVDHIEPLRNWDRAKTQEELNNIKNFNPSCRMCNHYKRADNLEAFRESMSTLHKRISKLYIVRVGIDHGIINIKPFDGKFYFEKIVTNR</sequence>
<dbReference type="CDD" id="cd00085">
    <property type="entry name" value="HNHc"/>
    <property type="match status" value="1"/>
</dbReference>
<evidence type="ECO:0000313" key="2">
    <source>
        <dbReference type="EMBL" id="PYG88483.1"/>
    </source>
</evidence>
<keyword evidence="2" id="KW-0255">Endonuclease</keyword>
<name>A0A318XLH7_9FIRM</name>
<dbReference type="EMBL" id="QKMR01000006">
    <property type="protein sequence ID" value="PYG88483.1"/>
    <property type="molecule type" value="Genomic_DNA"/>
</dbReference>
<proteinExistence type="predicted"/>
<dbReference type="InterPro" id="IPR003615">
    <property type="entry name" value="HNH_nuc"/>
</dbReference>
<keyword evidence="2" id="KW-0540">Nuclease</keyword>
<dbReference type="InterPro" id="IPR002711">
    <property type="entry name" value="HNH"/>
</dbReference>
<dbReference type="GO" id="GO:0003676">
    <property type="term" value="F:nucleic acid binding"/>
    <property type="evidence" value="ECO:0007669"/>
    <property type="project" value="InterPro"/>
</dbReference>
<keyword evidence="2" id="KW-0378">Hydrolase</keyword>
<dbReference type="Gene3D" id="1.10.30.50">
    <property type="match status" value="1"/>
</dbReference>
<dbReference type="GO" id="GO:0008270">
    <property type="term" value="F:zinc ion binding"/>
    <property type="evidence" value="ECO:0007669"/>
    <property type="project" value="InterPro"/>
</dbReference>
<dbReference type="Proteomes" id="UP000248132">
    <property type="component" value="Unassembled WGS sequence"/>
</dbReference>
<evidence type="ECO:0000313" key="3">
    <source>
        <dbReference type="Proteomes" id="UP000248132"/>
    </source>
</evidence>
<comment type="caution">
    <text evidence="2">The sequence shown here is derived from an EMBL/GenBank/DDBJ whole genome shotgun (WGS) entry which is preliminary data.</text>
</comment>
<gene>
    <name evidence="2" type="ORF">LY28_01332</name>
</gene>
<dbReference type="SMART" id="SM00507">
    <property type="entry name" value="HNHc"/>
    <property type="match status" value="1"/>
</dbReference>
<evidence type="ECO:0000259" key="1">
    <source>
        <dbReference type="SMART" id="SM00507"/>
    </source>
</evidence>
<protein>
    <submittedName>
        <fullName evidence="2">HNH endonuclease</fullName>
    </submittedName>
</protein>